<dbReference type="InterPro" id="IPR036291">
    <property type="entry name" value="NAD(P)-bd_dom_sf"/>
</dbReference>
<dbReference type="SUPFAM" id="SSF51735">
    <property type="entry name" value="NAD(P)-binding Rossmann-fold domains"/>
    <property type="match status" value="1"/>
</dbReference>
<dbReference type="Proteomes" id="UP000291933">
    <property type="component" value="Unassembled WGS sequence"/>
</dbReference>
<dbReference type="OrthoDB" id="9801785at2"/>
<gene>
    <name evidence="3" type="ORF">ET996_13200</name>
</gene>
<dbReference type="Gene3D" id="3.40.50.720">
    <property type="entry name" value="NAD(P)-binding Rossmann-like Domain"/>
    <property type="match status" value="1"/>
</dbReference>
<evidence type="ECO:0000259" key="2">
    <source>
        <dbReference type="Pfam" id="PF14667"/>
    </source>
</evidence>
<dbReference type="InterPro" id="IPR011051">
    <property type="entry name" value="RmlC_Cupin_sf"/>
</dbReference>
<dbReference type="Pfam" id="PF01370">
    <property type="entry name" value="Epimerase"/>
    <property type="match status" value="1"/>
</dbReference>
<comment type="caution">
    <text evidence="3">The sequence shown here is derived from an EMBL/GenBank/DDBJ whole genome shotgun (WGS) entry which is preliminary data.</text>
</comment>
<dbReference type="InterPro" id="IPR050177">
    <property type="entry name" value="Lipid_A_modif_metabolic_enz"/>
</dbReference>
<dbReference type="InterPro" id="IPR001509">
    <property type="entry name" value="Epimerase_deHydtase"/>
</dbReference>
<sequence>MRLAITGADGFLGWHLRIRLAALRPDDSVAAIGLDDWPRLAELVAGADVVLHLAGINRAADAELEDGNVSLAREVATAAAASGSVKRVVYANSVQAGNGTPYGTGKLAAAELLTSTLAEHGISVVDVRLPNLFGEHGRPNYNSFVATFVDKVIAGESPEIQDRPISLLHAQGAAQAILDAAAGDPGVVFPEGHQTSVVEVWNLLQGFHRLYVPSGDLPDLAEPFTRDLFNTYRAALFPAHYPVRLQPRSDDRGRLVETVRCHGSGGQTFVSTTHPGITRGEHYHLHKVERFVVLDGSAEIALRKMFTDEVVAFNVTGDEPVAVDMPVGWTHNITATGDRTITTQFWTDSLFDPEAPDTYWTKVRPANEAASEGQK</sequence>
<dbReference type="RefSeq" id="WP_131173029.1">
    <property type="nucleotide sequence ID" value="NZ_FXTL01000022.1"/>
</dbReference>
<protein>
    <submittedName>
        <fullName evidence="3">SDR family oxidoreductase</fullName>
    </submittedName>
</protein>
<keyword evidence="4" id="KW-1185">Reference proteome</keyword>
<dbReference type="AlphaFoldDB" id="A0A4Q9KHX4"/>
<dbReference type="EMBL" id="SDMR01000021">
    <property type="protein sequence ID" value="TBT92203.1"/>
    <property type="molecule type" value="Genomic_DNA"/>
</dbReference>
<dbReference type="InterPro" id="IPR014710">
    <property type="entry name" value="RmlC-like_jellyroll"/>
</dbReference>
<evidence type="ECO:0000259" key="1">
    <source>
        <dbReference type="Pfam" id="PF01370"/>
    </source>
</evidence>
<dbReference type="Pfam" id="PF14667">
    <property type="entry name" value="Polysacc_synt_C"/>
    <property type="match status" value="1"/>
</dbReference>
<dbReference type="PANTHER" id="PTHR43245:SF55">
    <property type="entry name" value="NAD(P)-BINDING DOMAIN-CONTAINING PROTEIN"/>
    <property type="match status" value="1"/>
</dbReference>
<evidence type="ECO:0000313" key="4">
    <source>
        <dbReference type="Proteomes" id="UP000291933"/>
    </source>
</evidence>
<reference evidence="3 4" key="1">
    <citation type="submission" date="2019-01" db="EMBL/GenBank/DDBJ databases">
        <title>Lactibacter flavus gen. nov., sp. nov., a novel bacterium of the family Propionibacteriaceae isolated from raw milk and dairy products.</title>
        <authorList>
            <person name="Huptas C."/>
            <person name="Wenning M."/>
            <person name="Breitenwieser F."/>
            <person name="Doll E."/>
            <person name="Von Neubeck M."/>
            <person name="Busse H.-J."/>
            <person name="Scherer S."/>
        </authorList>
    </citation>
    <scope>NUCLEOTIDE SEQUENCE [LARGE SCALE GENOMIC DNA]</scope>
    <source>
        <strain evidence="3 4">DSM 22130</strain>
    </source>
</reference>
<dbReference type="Gene3D" id="2.60.120.10">
    <property type="entry name" value="Jelly Rolls"/>
    <property type="match status" value="1"/>
</dbReference>
<feature type="domain" description="NAD-dependent epimerase/dehydratase" evidence="1">
    <location>
        <begin position="5"/>
        <end position="160"/>
    </location>
</feature>
<evidence type="ECO:0000313" key="3">
    <source>
        <dbReference type="EMBL" id="TBT92203.1"/>
    </source>
</evidence>
<name>A0A4Q9KHX4_PROTD</name>
<organism evidence="3 4">
    <name type="scientific">Propioniciclava tarda</name>
    <dbReference type="NCBI Taxonomy" id="433330"/>
    <lineage>
        <taxon>Bacteria</taxon>
        <taxon>Bacillati</taxon>
        <taxon>Actinomycetota</taxon>
        <taxon>Actinomycetes</taxon>
        <taxon>Propionibacteriales</taxon>
        <taxon>Propionibacteriaceae</taxon>
        <taxon>Propioniciclava</taxon>
    </lineage>
</organism>
<dbReference type="PANTHER" id="PTHR43245">
    <property type="entry name" value="BIFUNCTIONAL POLYMYXIN RESISTANCE PROTEIN ARNA"/>
    <property type="match status" value="1"/>
</dbReference>
<feature type="domain" description="Capsular polysaccharide assembling protein CapF C-terminal" evidence="2">
    <location>
        <begin position="249"/>
        <end position="359"/>
    </location>
</feature>
<dbReference type="InterPro" id="IPR029303">
    <property type="entry name" value="CapF_C"/>
</dbReference>
<proteinExistence type="predicted"/>
<accession>A0A4Q9KHX4</accession>
<dbReference type="SUPFAM" id="SSF51182">
    <property type="entry name" value="RmlC-like cupins"/>
    <property type="match status" value="1"/>
</dbReference>